<dbReference type="RefSeq" id="WP_117159428.1">
    <property type="nucleotide sequence ID" value="NZ_QVID01000001.1"/>
</dbReference>
<comment type="caution">
    <text evidence="1">The sequence shown here is derived from an EMBL/GenBank/DDBJ whole genome shotgun (WGS) entry which is preliminary data.</text>
</comment>
<dbReference type="EMBL" id="QVID01000001">
    <property type="protein sequence ID" value="RFN60369.1"/>
    <property type="molecule type" value="Genomic_DNA"/>
</dbReference>
<name>A0A3E1QDY2_9FLAO</name>
<proteinExistence type="predicted"/>
<reference evidence="1 2" key="1">
    <citation type="journal article" date="2007" name="Int. J. Syst. Evol. Microbiol.">
        <title>Marixanthomonas ophiurae gen. nov., sp. nov., a marine bacterium of the family Flavobacteriaceae isolated from a deep-sea brittle star.</title>
        <authorList>
            <person name="Romanenko L.A."/>
            <person name="Uchino M."/>
            <person name="Frolova G.M."/>
            <person name="Mikhailov V.V."/>
        </authorList>
    </citation>
    <scope>NUCLEOTIDE SEQUENCE [LARGE SCALE GENOMIC DNA]</scope>
    <source>
        <strain evidence="1 2">KMM 3046</strain>
    </source>
</reference>
<gene>
    <name evidence="1" type="ORF">DZ858_10115</name>
</gene>
<evidence type="ECO:0000313" key="1">
    <source>
        <dbReference type="EMBL" id="RFN60369.1"/>
    </source>
</evidence>
<sequence>MEELNFRVGNFYLHHGESLRYVELYQYERICDEIEKKELKEIKSYEDLNLTLDSEKLYNVSKKLWNDAYREYQAIPIDEIWLEKLEFDTIRDLEDEGYKLVSEYRHKSGLTVIKEKYEKAYLGKDNYPSSYSIVDEFFIIYNEEKSEIKSVHDIQDKFYEFFNKEIINVKDVQFEPKGIFTLPEEPDDLPF</sequence>
<protein>
    <submittedName>
        <fullName evidence="1">Uncharacterized protein</fullName>
    </submittedName>
</protein>
<evidence type="ECO:0000313" key="2">
    <source>
        <dbReference type="Proteomes" id="UP000261082"/>
    </source>
</evidence>
<keyword evidence="2" id="KW-1185">Reference proteome</keyword>
<accession>A0A3E1QDY2</accession>
<dbReference type="Proteomes" id="UP000261082">
    <property type="component" value="Unassembled WGS sequence"/>
</dbReference>
<dbReference type="AlphaFoldDB" id="A0A3E1QDY2"/>
<organism evidence="1 2">
    <name type="scientific">Marixanthomonas ophiurae</name>
    <dbReference type="NCBI Taxonomy" id="387659"/>
    <lineage>
        <taxon>Bacteria</taxon>
        <taxon>Pseudomonadati</taxon>
        <taxon>Bacteroidota</taxon>
        <taxon>Flavobacteriia</taxon>
        <taxon>Flavobacteriales</taxon>
        <taxon>Flavobacteriaceae</taxon>
        <taxon>Marixanthomonas</taxon>
    </lineage>
</organism>